<name>A0ABR4BPC8_9LECA</name>
<proteinExistence type="predicted"/>
<gene>
    <name evidence="2" type="ORF">ABVK25_000957</name>
</gene>
<sequence>MGSSQSTVPEIFVPQKPSERPEALTGKEDKIQPKQDYAYIDKSMEQRPTSPCSPTVSISTTDQWEKELMEDPKVYFILYYDSLKNSSLTMTEPACALCPLFNRP</sequence>
<keyword evidence="3" id="KW-1185">Reference proteome</keyword>
<feature type="compositionally biased region" description="Basic and acidic residues" evidence="1">
    <location>
        <begin position="17"/>
        <end position="33"/>
    </location>
</feature>
<evidence type="ECO:0000313" key="3">
    <source>
        <dbReference type="Proteomes" id="UP001590951"/>
    </source>
</evidence>
<accession>A0ABR4BPC8</accession>
<reference evidence="2 3" key="1">
    <citation type="submission" date="2024-09" db="EMBL/GenBank/DDBJ databases">
        <title>Rethinking Asexuality: The Enigmatic Case of Functional Sexual Genes in Lepraria (Stereocaulaceae).</title>
        <authorList>
            <person name="Doellman M."/>
            <person name="Sun Y."/>
            <person name="Barcenas-Pena A."/>
            <person name="Lumbsch H.T."/>
            <person name="Grewe F."/>
        </authorList>
    </citation>
    <scope>NUCLEOTIDE SEQUENCE [LARGE SCALE GENOMIC DNA]</scope>
    <source>
        <strain evidence="2 3">Grewe 0041</strain>
    </source>
</reference>
<dbReference type="EMBL" id="JBHFEH010000001">
    <property type="protein sequence ID" value="KAL2059664.1"/>
    <property type="molecule type" value="Genomic_DNA"/>
</dbReference>
<protein>
    <submittedName>
        <fullName evidence="2">Uncharacterized protein</fullName>
    </submittedName>
</protein>
<comment type="caution">
    <text evidence="2">The sequence shown here is derived from an EMBL/GenBank/DDBJ whole genome shotgun (WGS) entry which is preliminary data.</text>
</comment>
<evidence type="ECO:0000313" key="2">
    <source>
        <dbReference type="EMBL" id="KAL2059664.1"/>
    </source>
</evidence>
<feature type="region of interest" description="Disordered" evidence="1">
    <location>
        <begin position="1"/>
        <end position="35"/>
    </location>
</feature>
<organism evidence="2 3">
    <name type="scientific">Lepraria finkii</name>
    <dbReference type="NCBI Taxonomy" id="1340010"/>
    <lineage>
        <taxon>Eukaryota</taxon>
        <taxon>Fungi</taxon>
        <taxon>Dikarya</taxon>
        <taxon>Ascomycota</taxon>
        <taxon>Pezizomycotina</taxon>
        <taxon>Lecanoromycetes</taxon>
        <taxon>OSLEUM clade</taxon>
        <taxon>Lecanoromycetidae</taxon>
        <taxon>Lecanorales</taxon>
        <taxon>Lecanorineae</taxon>
        <taxon>Stereocaulaceae</taxon>
        <taxon>Lepraria</taxon>
    </lineage>
</organism>
<evidence type="ECO:0000256" key="1">
    <source>
        <dbReference type="SAM" id="MobiDB-lite"/>
    </source>
</evidence>
<dbReference type="Proteomes" id="UP001590951">
    <property type="component" value="Unassembled WGS sequence"/>
</dbReference>